<reference evidence="2" key="1">
    <citation type="submission" date="2023-06" db="EMBL/GenBank/DDBJ databases">
        <title>WGS-Sequencing of Streptomyces ficellus isolate 21 collected from sand in Gara Djebilet Iron Mine in Algeria.</title>
        <authorList>
            <person name="Zegers G.P."/>
            <person name="Gomez A."/>
            <person name="Gueddou A."/>
            <person name="Zahara A.F."/>
            <person name="Worth M."/>
            <person name="Sevigny J.L."/>
            <person name="Tisa L."/>
        </authorList>
    </citation>
    <scope>NUCLEOTIDE SEQUENCE</scope>
    <source>
        <strain evidence="2">AS11</strain>
    </source>
</reference>
<gene>
    <name evidence="2" type="ORF">QWM81_08850</name>
</gene>
<keyword evidence="1" id="KW-0812">Transmembrane</keyword>
<dbReference type="RefSeq" id="WP_290111169.1">
    <property type="nucleotide sequence ID" value="NZ_JAUEPL010000008.1"/>
</dbReference>
<name>A0ABT7Z3T7_9ACTN</name>
<protein>
    <submittedName>
        <fullName evidence="2">Uncharacterized protein</fullName>
    </submittedName>
</protein>
<accession>A0ABT7Z3T7</accession>
<feature type="transmembrane region" description="Helical" evidence="1">
    <location>
        <begin position="21"/>
        <end position="40"/>
    </location>
</feature>
<evidence type="ECO:0000256" key="1">
    <source>
        <dbReference type="SAM" id="Phobius"/>
    </source>
</evidence>
<evidence type="ECO:0000313" key="3">
    <source>
        <dbReference type="Proteomes" id="UP001174050"/>
    </source>
</evidence>
<organism evidence="2 3">
    <name type="scientific">Streptomyces ficellus</name>
    <dbReference type="NCBI Taxonomy" id="1977088"/>
    <lineage>
        <taxon>Bacteria</taxon>
        <taxon>Bacillati</taxon>
        <taxon>Actinomycetota</taxon>
        <taxon>Actinomycetes</taxon>
        <taxon>Kitasatosporales</taxon>
        <taxon>Streptomycetaceae</taxon>
        <taxon>Streptomyces</taxon>
    </lineage>
</organism>
<dbReference type="EMBL" id="JAUEPL010000008">
    <property type="protein sequence ID" value="MDN3294155.1"/>
    <property type="molecule type" value="Genomic_DNA"/>
</dbReference>
<keyword evidence="1" id="KW-1133">Transmembrane helix</keyword>
<dbReference type="Proteomes" id="UP001174050">
    <property type="component" value="Unassembled WGS sequence"/>
</dbReference>
<sequence>MVLLGQQTALVRHRGPRRRTLLTAGAAAAAICLTVAGYVIDTYSERPPWGTDIAYEAGFLQGHRIRRHDMDGARVRELLEGGCARMEAEGLGGQKATHNPAEWVAGCVDGAAGRPPRHQGLAY</sequence>
<keyword evidence="3" id="KW-1185">Reference proteome</keyword>
<keyword evidence="1" id="KW-0472">Membrane</keyword>
<evidence type="ECO:0000313" key="2">
    <source>
        <dbReference type="EMBL" id="MDN3294155.1"/>
    </source>
</evidence>
<proteinExistence type="predicted"/>
<comment type="caution">
    <text evidence="2">The sequence shown here is derived from an EMBL/GenBank/DDBJ whole genome shotgun (WGS) entry which is preliminary data.</text>
</comment>